<dbReference type="InterPro" id="IPR050428">
    <property type="entry name" value="TCS_sensor_his_kinase"/>
</dbReference>
<comment type="caution">
    <text evidence="9">The sequence shown here is derived from an EMBL/GenBank/DDBJ whole genome shotgun (WGS) entry which is preliminary data.</text>
</comment>
<keyword evidence="3" id="KW-0597">Phosphoprotein</keyword>
<protein>
    <recommendedName>
        <fullName evidence="2">histidine kinase</fullName>
        <ecNumber evidence="2">2.7.13.3</ecNumber>
    </recommendedName>
</protein>
<dbReference type="SMART" id="SM00387">
    <property type="entry name" value="HATPase_c"/>
    <property type="match status" value="1"/>
</dbReference>
<keyword evidence="7" id="KW-1133">Transmembrane helix</keyword>
<dbReference type="PANTHER" id="PTHR45436">
    <property type="entry name" value="SENSOR HISTIDINE KINASE YKOH"/>
    <property type="match status" value="1"/>
</dbReference>
<feature type="compositionally biased region" description="Basic and acidic residues" evidence="6">
    <location>
        <begin position="674"/>
        <end position="685"/>
    </location>
</feature>
<gene>
    <name evidence="9" type="ORF">F8568_021440</name>
</gene>
<feature type="domain" description="NIT" evidence="8">
    <location>
        <begin position="75"/>
        <end position="325"/>
    </location>
</feature>
<evidence type="ECO:0000313" key="9">
    <source>
        <dbReference type="EMBL" id="MWA02892.1"/>
    </source>
</evidence>
<dbReference type="GO" id="GO:0005886">
    <property type="term" value="C:plasma membrane"/>
    <property type="evidence" value="ECO:0007669"/>
    <property type="project" value="TreeGrafter"/>
</dbReference>
<dbReference type="Proteomes" id="UP000462055">
    <property type="component" value="Unassembled WGS sequence"/>
</dbReference>
<dbReference type="InterPro" id="IPR010910">
    <property type="entry name" value="Nitrate/nitrite_sensing_bac"/>
</dbReference>
<comment type="catalytic activity">
    <reaction evidence="1">
        <text>ATP + protein L-histidine = ADP + protein N-phospho-L-histidine.</text>
        <dbReference type="EC" id="2.7.13.3"/>
    </reaction>
</comment>
<dbReference type="PROSITE" id="PS50906">
    <property type="entry name" value="NIT"/>
    <property type="match status" value="1"/>
</dbReference>
<evidence type="ECO:0000313" key="10">
    <source>
        <dbReference type="Proteomes" id="UP000462055"/>
    </source>
</evidence>
<dbReference type="AlphaFoldDB" id="A0A6I4MAT9"/>
<keyword evidence="5" id="KW-0418">Kinase</keyword>
<accession>A0A6I4MAT9</accession>
<reference evidence="9" key="1">
    <citation type="submission" date="2019-12" db="EMBL/GenBank/DDBJ databases">
        <title>Actinomadura physcomitrii sp. nov., a novel actinomycete isolated from moss [Physcomitrium sphaericum (Ludw) Fuernr].</title>
        <authorList>
            <person name="Zhuang X."/>
        </authorList>
    </citation>
    <scope>NUCLEOTIDE SEQUENCE [LARGE SCALE GENOMIC DNA]</scope>
    <source>
        <strain evidence="9">LD22</strain>
    </source>
</reference>
<evidence type="ECO:0000256" key="1">
    <source>
        <dbReference type="ARBA" id="ARBA00000085"/>
    </source>
</evidence>
<dbReference type="EC" id="2.7.13.3" evidence="2"/>
<keyword evidence="7" id="KW-0472">Membrane</keyword>
<dbReference type="GO" id="GO:0000160">
    <property type="term" value="P:phosphorelay signal transduction system"/>
    <property type="evidence" value="ECO:0007669"/>
    <property type="project" value="TreeGrafter"/>
</dbReference>
<dbReference type="Pfam" id="PF02518">
    <property type="entry name" value="HATPase_c"/>
    <property type="match status" value="1"/>
</dbReference>
<dbReference type="SUPFAM" id="SSF55874">
    <property type="entry name" value="ATPase domain of HSP90 chaperone/DNA topoisomerase II/histidine kinase"/>
    <property type="match status" value="1"/>
</dbReference>
<dbReference type="GO" id="GO:0004673">
    <property type="term" value="F:protein histidine kinase activity"/>
    <property type="evidence" value="ECO:0007669"/>
    <property type="project" value="UniProtKB-EC"/>
</dbReference>
<evidence type="ECO:0000256" key="5">
    <source>
        <dbReference type="ARBA" id="ARBA00022777"/>
    </source>
</evidence>
<dbReference type="InterPro" id="IPR003594">
    <property type="entry name" value="HATPase_dom"/>
</dbReference>
<evidence type="ECO:0000256" key="4">
    <source>
        <dbReference type="ARBA" id="ARBA00022679"/>
    </source>
</evidence>
<feature type="transmembrane region" description="Helical" evidence="7">
    <location>
        <begin position="34"/>
        <end position="57"/>
    </location>
</feature>
<feature type="region of interest" description="Disordered" evidence="6">
    <location>
        <begin position="653"/>
        <end position="795"/>
    </location>
</feature>
<sequence>MRHSRGGAGRHRHGRVGSGGDAMTRRARSVRTRIVILLVPPIIALVALWGFAAGGTLGDALRQARSRTFTDKVVRPTDAMIDALQNERRMSLSYLGDDATIGRAGFDAQRAQTDRTRAAFRRSAADPAVRGAAAPETRRRMAELAASLGELDTVRSLVDRRLIDRAQALARYTGFIDLAAEIYSETRSSDDRIARDTRLLDTLERARENLSQEDALITGALAAHKLSGTEHRRLVELSGTRRFLYGESTGALPAADRDRYKAIVAGPEFTLFTRLEEQLIAAGATKGRPPVDVGAWHTSTESVNAELVGLSSGIRAATSQRAAQKADAVLLRLALTGGLGLLAVVAAIVIAVRMGRRLIRESRDLAGEVAAFTQDQIPAITERARRGEPVGDAEPATRPAFTVTEIGRIDAAFTEARRAVVRASAGEAAAHRRLNEVFVTLARRNQSLLQHLLGLLERMERDTEDPDALAGLFELDHLATRMRRHAEGLVILSGRPSGRSWRHPVRLMDVARAAASEVADFTRVEVVPMGHAALSGRAVADTIHLLAELIENAAAFSPPTTMIRVTGTEVAHGFAIEVEDRGLGLSPAEQDRLNALLATDPEIDFDGSVQLGLFVVARLAARHGVKVTLRPSGYGGVTAIVLIPQELVIEPPGARRGEVDAGPGDRTYLAAVSRRPDTGREEDRRRAIHASPPALEGVPIAEPYARESRRPGHGGEAGMADGGREGLPKRQRQKSLAPQLRRAPAGPADAPSPDRSPEAAGRLVSRLQRGWQRGRAAADPAEDARHRPPSGPGGD</sequence>
<evidence type="ECO:0000256" key="2">
    <source>
        <dbReference type="ARBA" id="ARBA00012438"/>
    </source>
</evidence>
<organism evidence="9 10">
    <name type="scientific">Actinomadura physcomitrii</name>
    <dbReference type="NCBI Taxonomy" id="2650748"/>
    <lineage>
        <taxon>Bacteria</taxon>
        <taxon>Bacillati</taxon>
        <taxon>Actinomycetota</taxon>
        <taxon>Actinomycetes</taxon>
        <taxon>Streptosporangiales</taxon>
        <taxon>Thermomonosporaceae</taxon>
        <taxon>Actinomadura</taxon>
    </lineage>
</organism>
<name>A0A6I4MAT9_9ACTN</name>
<dbReference type="Pfam" id="PF08376">
    <property type="entry name" value="NIT"/>
    <property type="match status" value="1"/>
</dbReference>
<keyword evidence="4" id="KW-0808">Transferase</keyword>
<keyword evidence="10" id="KW-1185">Reference proteome</keyword>
<dbReference type="InterPro" id="IPR013587">
    <property type="entry name" value="Nitrate/nitrite_sensing"/>
</dbReference>
<keyword evidence="7" id="KW-0812">Transmembrane</keyword>
<evidence type="ECO:0000256" key="3">
    <source>
        <dbReference type="ARBA" id="ARBA00022553"/>
    </source>
</evidence>
<dbReference type="EMBL" id="WBMS02000016">
    <property type="protein sequence ID" value="MWA02892.1"/>
    <property type="molecule type" value="Genomic_DNA"/>
</dbReference>
<evidence type="ECO:0000259" key="8">
    <source>
        <dbReference type="PROSITE" id="PS50906"/>
    </source>
</evidence>
<feature type="compositionally biased region" description="Low complexity" evidence="6">
    <location>
        <begin position="741"/>
        <end position="753"/>
    </location>
</feature>
<dbReference type="InterPro" id="IPR036890">
    <property type="entry name" value="HATPase_C_sf"/>
</dbReference>
<evidence type="ECO:0000256" key="7">
    <source>
        <dbReference type="SAM" id="Phobius"/>
    </source>
</evidence>
<feature type="compositionally biased region" description="Basic residues" evidence="6">
    <location>
        <begin position="1"/>
        <end position="15"/>
    </location>
</feature>
<evidence type="ECO:0000256" key="6">
    <source>
        <dbReference type="SAM" id="MobiDB-lite"/>
    </source>
</evidence>
<dbReference type="PANTHER" id="PTHR45436:SF5">
    <property type="entry name" value="SENSOR HISTIDINE KINASE TRCS"/>
    <property type="match status" value="1"/>
</dbReference>
<dbReference type="Gene3D" id="3.30.565.10">
    <property type="entry name" value="Histidine kinase-like ATPase, C-terminal domain"/>
    <property type="match status" value="1"/>
</dbReference>
<feature type="region of interest" description="Disordered" evidence="6">
    <location>
        <begin position="1"/>
        <end position="24"/>
    </location>
</feature>
<proteinExistence type="predicted"/>
<feature type="transmembrane region" description="Helical" evidence="7">
    <location>
        <begin position="329"/>
        <end position="352"/>
    </location>
</feature>